<evidence type="ECO:0000256" key="1">
    <source>
        <dbReference type="ARBA" id="ARBA00022679"/>
    </source>
</evidence>
<dbReference type="PANTHER" id="PTHR46401">
    <property type="entry name" value="GLYCOSYLTRANSFERASE WBBK-RELATED"/>
    <property type="match status" value="1"/>
</dbReference>
<accession>A0ABV6JLX6</accession>
<feature type="domain" description="Glycosyltransferase subfamily 4-like N-terminal" evidence="3">
    <location>
        <begin position="59"/>
        <end position="221"/>
    </location>
</feature>
<comment type="caution">
    <text evidence="4">The sequence shown here is derived from an EMBL/GenBank/DDBJ whole genome shotgun (WGS) entry which is preliminary data.</text>
</comment>
<dbReference type="CDD" id="cd03809">
    <property type="entry name" value="GT4_MtfB-like"/>
    <property type="match status" value="1"/>
</dbReference>
<dbReference type="InterPro" id="IPR028098">
    <property type="entry name" value="Glyco_trans_4-like_N"/>
</dbReference>
<dbReference type="RefSeq" id="WP_377042308.1">
    <property type="nucleotide sequence ID" value="NZ_JBHLUN010000001.1"/>
</dbReference>
<gene>
    <name evidence="4" type="ORF">ACFFGY_00135</name>
</gene>
<dbReference type="Pfam" id="PF00534">
    <property type="entry name" value="Glycos_transf_1"/>
    <property type="match status" value="1"/>
</dbReference>
<reference evidence="4 5" key="1">
    <citation type="submission" date="2024-09" db="EMBL/GenBank/DDBJ databases">
        <authorList>
            <person name="Sun Q."/>
            <person name="Mori K."/>
        </authorList>
    </citation>
    <scope>NUCLEOTIDE SEQUENCE [LARGE SCALE GENOMIC DNA]</scope>
    <source>
        <strain evidence="4 5">TBRC 5777</strain>
    </source>
</reference>
<dbReference type="Proteomes" id="UP001589865">
    <property type="component" value="Unassembled WGS sequence"/>
</dbReference>
<organism evidence="4 5">
    <name type="scientific">Roseomonas elaeocarpi</name>
    <dbReference type="NCBI Taxonomy" id="907779"/>
    <lineage>
        <taxon>Bacteria</taxon>
        <taxon>Pseudomonadati</taxon>
        <taxon>Pseudomonadota</taxon>
        <taxon>Alphaproteobacteria</taxon>
        <taxon>Acetobacterales</taxon>
        <taxon>Roseomonadaceae</taxon>
        <taxon>Roseomonas</taxon>
    </lineage>
</organism>
<proteinExistence type="predicted"/>
<name>A0ABV6JLX6_9PROT</name>
<dbReference type="SUPFAM" id="SSF53756">
    <property type="entry name" value="UDP-Glycosyltransferase/glycogen phosphorylase"/>
    <property type="match status" value="1"/>
</dbReference>
<keyword evidence="5" id="KW-1185">Reference proteome</keyword>
<evidence type="ECO:0000313" key="5">
    <source>
        <dbReference type="Proteomes" id="UP001589865"/>
    </source>
</evidence>
<dbReference type="Gene3D" id="3.40.50.2000">
    <property type="entry name" value="Glycogen Phosphorylase B"/>
    <property type="match status" value="2"/>
</dbReference>
<evidence type="ECO:0000313" key="4">
    <source>
        <dbReference type="EMBL" id="MFC0406634.1"/>
    </source>
</evidence>
<feature type="domain" description="Glycosyl transferase family 1" evidence="2">
    <location>
        <begin position="233"/>
        <end position="387"/>
    </location>
</feature>
<keyword evidence="1" id="KW-0808">Transferase</keyword>
<dbReference type="EMBL" id="JBHLUN010000001">
    <property type="protein sequence ID" value="MFC0406634.1"/>
    <property type="molecule type" value="Genomic_DNA"/>
</dbReference>
<protein>
    <submittedName>
        <fullName evidence="4">Glycosyltransferase family 4 protein</fullName>
    </submittedName>
</protein>
<evidence type="ECO:0000259" key="2">
    <source>
        <dbReference type="Pfam" id="PF00534"/>
    </source>
</evidence>
<dbReference type="InterPro" id="IPR001296">
    <property type="entry name" value="Glyco_trans_1"/>
</dbReference>
<evidence type="ECO:0000259" key="3">
    <source>
        <dbReference type="Pfam" id="PF13439"/>
    </source>
</evidence>
<dbReference type="PANTHER" id="PTHR46401:SF2">
    <property type="entry name" value="GLYCOSYLTRANSFERASE WBBK-RELATED"/>
    <property type="match status" value="1"/>
</dbReference>
<sequence>MTASSIQQMDVTKHARDTSALEAGFSPDHGQARPAHAAAATRTTLRLLIAAHFVYAGRVGGAEHMLYNLLRGLSRECSDVTVLCASERNMDPAAVEQLRRHPSLRIRESGGGGPRFLAEQRACLDPSVAGDAILFPNYFVPPITPRRLGRIVTVLHDMQYRHFPANFSAKKRAWLRAAQNLAVLKADRVVVISNFVRDDALRVFGKRVERKLSVIPNPIDWSRFAGHDGDRTPVDRPYVLSVAAQYPHKNLEVLVRAFARVAERNRDPLLVLCGQDYGGLRGVAGARTGLRPLIESLGIQDRVRLTGYVDDATLGHYYRHATAFAFPSVFEGFGMPAVEALGMGLPTLTTRETALPETTMGVAQYLDDPFSVAEWASRLEVMLRSPEQFRPTDEQVVRLQERYRVDRIARAYAQVCAH</sequence>
<dbReference type="Pfam" id="PF13439">
    <property type="entry name" value="Glyco_transf_4"/>
    <property type="match status" value="1"/>
</dbReference>